<organism evidence="4 5">
    <name type="scientific">Bordetella avium (strain 197N)</name>
    <dbReference type="NCBI Taxonomy" id="360910"/>
    <lineage>
        <taxon>Bacteria</taxon>
        <taxon>Pseudomonadati</taxon>
        <taxon>Pseudomonadota</taxon>
        <taxon>Betaproteobacteria</taxon>
        <taxon>Burkholderiales</taxon>
        <taxon>Alcaligenaceae</taxon>
        <taxon>Bordetella</taxon>
    </lineage>
</organism>
<keyword evidence="5" id="KW-1185">Reference proteome</keyword>
<feature type="domain" description="NAD-dependent epimerase/dehydratase" evidence="3">
    <location>
        <begin position="34"/>
        <end position="276"/>
    </location>
</feature>
<evidence type="ECO:0000313" key="5">
    <source>
        <dbReference type="Proteomes" id="UP000001977"/>
    </source>
</evidence>
<dbReference type="InterPro" id="IPR036291">
    <property type="entry name" value="NAD(P)-bd_dom_sf"/>
</dbReference>
<dbReference type="EMBL" id="AM167904">
    <property type="protein sequence ID" value="CAJ48858.1"/>
    <property type="molecule type" value="Genomic_DNA"/>
</dbReference>
<dbReference type="Proteomes" id="UP000001977">
    <property type="component" value="Chromosome"/>
</dbReference>
<feature type="non-terminal residue" evidence="4">
    <location>
        <position position="1"/>
    </location>
</feature>
<evidence type="ECO:0000259" key="3">
    <source>
        <dbReference type="Pfam" id="PF01370"/>
    </source>
</evidence>
<dbReference type="AlphaFoldDB" id="Q2L330"/>
<evidence type="ECO:0000313" key="4">
    <source>
        <dbReference type="EMBL" id="CAJ48858.1"/>
    </source>
</evidence>
<name>Q2L330_BORA1</name>
<dbReference type="eggNOG" id="COG0451">
    <property type="taxonomic scope" value="Bacteria"/>
</dbReference>
<sequence length="355" mass="38291">VSSGNAMPRAPIADVEAITAIARADLSALRGARIFITGGTGYIGRWLLESLCHANRVLDLQLNATVLSRKPAEFAEKYPHLAHDPCMTLIKGDVRDFSCKQEGFSHAIHAATDVVASHTPLEVFDVTVAGTRHVLEFARRQGIANVLMLSSGAVYGRFPDNVDRASESLPCVPDVTSPRSAYGLGKIATEWLGNAYGQEYGVSCKSARVFAQIGPYLELGAHFAAGNFIRDALQGDAIIIQGDGTALRSYMYAIDMVTWLWAILVRGKAGAAYNVGSELGVSIRDLAQAVVHVTGKPTIDIKVLGQPAPGAAPSRYIPDTTLAREELGLSITVPFEDAIRRTLEWYREQIKSPQT</sequence>
<comment type="pathway">
    <text evidence="1">Bacterial outer membrane biogenesis; LPS O-antigen biosynthesis.</text>
</comment>
<dbReference type="SUPFAM" id="SSF51735">
    <property type="entry name" value="NAD(P)-binding Rossmann-fold domains"/>
    <property type="match status" value="1"/>
</dbReference>
<accession>Q2L330</accession>
<proteinExistence type="inferred from homology"/>
<dbReference type="STRING" id="360910.BAV1250"/>
<gene>
    <name evidence="4" type="ordered locus">BAV1250</name>
</gene>
<dbReference type="KEGG" id="bav:BAV1250"/>
<dbReference type="Gene3D" id="3.40.50.720">
    <property type="entry name" value="NAD(P)-binding Rossmann-like Domain"/>
    <property type="match status" value="1"/>
</dbReference>
<dbReference type="Pfam" id="PF01370">
    <property type="entry name" value="Epimerase"/>
    <property type="match status" value="1"/>
</dbReference>
<evidence type="ECO:0000256" key="2">
    <source>
        <dbReference type="ARBA" id="ARBA00007637"/>
    </source>
</evidence>
<protein>
    <submittedName>
        <fullName evidence="4">Sugar epimerase/dehydratase</fullName>
    </submittedName>
</protein>
<dbReference type="InterPro" id="IPR001509">
    <property type="entry name" value="Epimerase_deHydtase"/>
</dbReference>
<dbReference type="HOGENOM" id="CLU_007383_4_0_4"/>
<comment type="similarity">
    <text evidence="2">Belongs to the NAD(P)-dependent epimerase/dehydratase family.</text>
</comment>
<evidence type="ECO:0000256" key="1">
    <source>
        <dbReference type="ARBA" id="ARBA00005125"/>
    </source>
</evidence>
<dbReference type="PANTHER" id="PTHR43000">
    <property type="entry name" value="DTDP-D-GLUCOSE 4,6-DEHYDRATASE-RELATED"/>
    <property type="match status" value="1"/>
</dbReference>
<reference evidence="4 5" key="1">
    <citation type="journal article" date="2006" name="J. Bacteriol.">
        <title>Comparison of the genome sequence of the poultry pathogen Bordetella avium with those of B. bronchiseptica, B. pertussis, and B. parapertussis reveals extensive diversity in surface structures associated with host interaction.</title>
        <authorList>
            <person name="Sebaihia M."/>
            <person name="Preston A."/>
            <person name="Maskell D.J."/>
            <person name="Kuzmiak H."/>
            <person name="Connell T.D."/>
            <person name="King N.D."/>
            <person name="Orndorff P.E."/>
            <person name="Miyamoto D.M."/>
            <person name="Thomson N.R."/>
            <person name="Harris D."/>
            <person name="Goble A."/>
            <person name="Lord A."/>
            <person name="Murphy L."/>
            <person name="Quail M.A."/>
            <person name="Rutter S."/>
            <person name="Squares R."/>
            <person name="Squares S."/>
            <person name="Woodward J."/>
            <person name="Parkhill J."/>
            <person name="Temple L.M."/>
        </authorList>
    </citation>
    <scope>NUCLEOTIDE SEQUENCE [LARGE SCALE GENOMIC DNA]</scope>
    <source>
        <strain evidence="4 5">197N</strain>
    </source>
</reference>